<dbReference type="EMBL" id="JARJLG010000007">
    <property type="protein sequence ID" value="KAJ7779450.1"/>
    <property type="molecule type" value="Genomic_DNA"/>
</dbReference>
<evidence type="ECO:0000256" key="1">
    <source>
        <dbReference type="ARBA" id="ARBA00009005"/>
    </source>
</evidence>
<dbReference type="GO" id="GO:0004197">
    <property type="term" value="F:cysteine-type endopeptidase activity"/>
    <property type="evidence" value="ECO:0007669"/>
    <property type="project" value="InterPro"/>
</dbReference>
<dbReference type="InterPro" id="IPR011600">
    <property type="entry name" value="Pept_C14_caspase"/>
</dbReference>
<name>A0AAD7K6X1_9AGAR</name>
<organism evidence="3 4">
    <name type="scientific">Mycena maculata</name>
    <dbReference type="NCBI Taxonomy" id="230809"/>
    <lineage>
        <taxon>Eukaryota</taxon>
        <taxon>Fungi</taxon>
        <taxon>Dikarya</taxon>
        <taxon>Basidiomycota</taxon>
        <taxon>Agaricomycotina</taxon>
        <taxon>Agaricomycetes</taxon>
        <taxon>Agaricomycetidae</taxon>
        <taxon>Agaricales</taxon>
        <taxon>Marasmiineae</taxon>
        <taxon>Mycenaceae</taxon>
        <taxon>Mycena</taxon>
    </lineage>
</organism>
<comment type="caution">
    <text evidence="3">The sequence shown here is derived from an EMBL/GenBank/DDBJ whole genome shotgun (WGS) entry which is preliminary data.</text>
</comment>
<keyword evidence="4" id="KW-1185">Reference proteome</keyword>
<sequence length="723" mass="79979">MAMSQGNYSNTFALIIGIDKYRDSAFSTLKGAVHDARLFKQFLTDPHTSDGLHVPISHIKVLENEKATRNAILSAFASHLLNNPAIPDHGNAAMIFFFAGHGSRVEAQDTVSGVEVLCPCDERTGTGDAYVHGIFDYLLVRLLYQLSLKKGRNITVILDSCHSGGMAREDPDEAALNVIARSPKSLSRLSTEQNMTRSQGLWTPSAATHILLAACGSEGIAYESASKPYGGHFTRSLVDQLRAMIHDAAKTTYIELIANLPPFPVRRQIPHCGGAYVDRFVFTTNRPASGIPLTFRLKEMHVFHLAIGSKDGVRVGMEFSVWGSATPGTGRKHICTLVSRVVSRHQTACVVASQDGSQLCLPKIPEGAQVEAEERLVTRTKVTLTEESPSQAFVIPIGSFAHVREGSDFPILVNTNIADRKLTAKTVGVGQAVLVAQNGEPLPMIESSWVLVESWKRVRVYISPDFQCMAEQFDGWEVEREMAHADITLTRDKNTIVVKRVTGTAIEYGNGAQFTMGAPPALDLSRVARGIVHFHHLLEHHNQITSLSGFSLKMYRLDGNDPNGKLIYDTNNDSNSIEGVLHKITIISDPRADYGFKICNTGRHALFPYVLYFNPDDYTINWWYLPETVQGKPPLLEKSGEVTFGMGEEPPFGFWLPEGKSTSSGFVKIFLSTEHLDLTWAEQNISPVDCDFDTEGRLYAARREFFINDWADLTLVVIMNEHE</sequence>
<dbReference type="InterPro" id="IPR050452">
    <property type="entry name" value="Metacaspase"/>
</dbReference>
<evidence type="ECO:0000259" key="2">
    <source>
        <dbReference type="Pfam" id="PF00656"/>
    </source>
</evidence>
<reference evidence="3" key="1">
    <citation type="submission" date="2023-03" db="EMBL/GenBank/DDBJ databases">
        <title>Massive genome expansion in bonnet fungi (Mycena s.s.) driven by repeated elements and novel gene families across ecological guilds.</title>
        <authorList>
            <consortium name="Lawrence Berkeley National Laboratory"/>
            <person name="Harder C.B."/>
            <person name="Miyauchi S."/>
            <person name="Viragh M."/>
            <person name="Kuo A."/>
            <person name="Thoen E."/>
            <person name="Andreopoulos B."/>
            <person name="Lu D."/>
            <person name="Skrede I."/>
            <person name="Drula E."/>
            <person name="Henrissat B."/>
            <person name="Morin E."/>
            <person name="Kohler A."/>
            <person name="Barry K."/>
            <person name="LaButti K."/>
            <person name="Morin E."/>
            <person name="Salamov A."/>
            <person name="Lipzen A."/>
            <person name="Mereny Z."/>
            <person name="Hegedus B."/>
            <person name="Baldrian P."/>
            <person name="Stursova M."/>
            <person name="Weitz H."/>
            <person name="Taylor A."/>
            <person name="Grigoriev I.V."/>
            <person name="Nagy L.G."/>
            <person name="Martin F."/>
            <person name="Kauserud H."/>
        </authorList>
    </citation>
    <scope>NUCLEOTIDE SEQUENCE</scope>
    <source>
        <strain evidence="3">CBHHK188m</strain>
    </source>
</reference>
<protein>
    <submittedName>
        <fullName evidence="3">Caspase domain-containing protein</fullName>
    </submittedName>
</protein>
<dbReference type="GO" id="GO:0006508">
    <property type="term" value="P:proteolysis"/>
    <property type="evidence" value="ECO:0007669"/>
    <property type="project" value="InterPro"/>
</dbReference>
<evidence type="ECO:0000313" key="3">
    <source>
        <dbReference type="EMBL" id="KAJ7779450.1"/>
    </source>
</evidence>
<dbReference type="AlphaFoldDB" id="A0AAD7K6X1"/>
<dbReference type="PANTHER" id="PTHR48104:SF30">
    <property type="entry name" value="METACASPASE-1"/>
    <property type="match status" value="1"/>
</dbReference>
<accession>A0AAD7K6X1</accession>
<dbReference type="GO" id="GO:0005737">
    <property type="term" value="C:cytoplasm"/>
    <property type="evidence" value="ECO:0007669"/>
    <property type="project" value="TreeGrafter"/>
</dbReference>
<dbReference type="Gene3D" id="3.40.50.1460">
    <property type="match status" value="1"/>
</dbReference>
<evidence type="ECO:0000313" key="4">
    <source>
        <dbReference type="Proteomes" id="UP001215280"/>
    </source>
</evidence>
<dbReference type="Pfam" id="PF00656">
    <property type="entry name" value="Peptidase_C14"/>
    <property type="match status" value="1"/>
</dbReference>
<comment type="similarity">
    <text evidence="1">Belongs to the peptidase C14B family.</text>
</comment>
<dbReference type="Proteomes" id="UP001215280">
    <property type="component" value="Unassembled WGS sequence"/>
</dbReference>
<proteinExistence type="inferred from homology"/>
<dbReference type="PANTHER" id="PTHR48104">
    <property type="entry name" value="METACASPASE-4"/>
    <property type="match status" value="1"/>
</dbReference>
<gene>
    <name evidence="3" type="ORF">DFH07DRAFT_950509</name>
</gene>
<feature type="domain" description="Peptidase C14 caspase" evidence="2">
    <location>
        <begin position="12"/>
        <end position="246"/>
    </location>
</feature>